<keyword evidence="8" id="KW-1185">Reference proteome</keyword>
<keyword evidence="4 6" id="KW-1133">Transmembrane helix</keyword>
<dbReference type="NCBIfam" id="TIGR00797">
    <property type="entry name" value="matE"/>
    <property type="match status" value="1"/>
</dbReference>
<feature type="transmembrane region" description="Helical" evidence="6">
    <location>
        <begin position="133"/>
        <end position="151"/>
    </location>
</feature>
<feature type="transmembrane region" description="Helical" evidence="6">
    <location>
        <begin position="393"/>
        <end position="417"/>
    </location>
</feature>
<name>A0AAD1ZIV8_9LAMI</name>
<feature type="transmembrane region" description="Helical" evidence="6">
    <location>
        <begin position="607"/>
        <end position="627"/>
    </location>
</feature>
<feature type="transmembrane region" description="Helical" evidence="6">
    <location>
        <begin position="98"/>
        <end position="121"/>
    </location>
</feature>
<dbReference type="Proteomes" id="UP000834106">
    <property type="component" value="Chromosome 10"/>
</dbReference>
<dbReference type="CDD" id="cd13132">
    <property type="entry name" value="MATE_eukaryotic"/>
    <property type="match status" value="1"/>
</dbReference>
<evidence type="ECO:0000256" key="4">
    <source>
        <dbReference type="ARBA" id="ARBA00022989"/>
    </source>
</evidence>
<evidence type="ECO:0000256" key="5">
    <source>
        <dbReference type="ARBA" id="ARBA00023136"/>
    </source>
</evidence>
<feature type="transmembrane region" description="Helical" evidence="6">
    <location>
        <begin position="667"/>
        <end position="687"/>
    </location>
</feature>
<feature type="transmembrane region" description="Helical" evidence="6">
    <location>
        <begin position="275"/>
        <end position="298"/>
    </location>
</feature>
<keyword evidence="5 6" id="KW-0472">Membrane</keyword>
<feature type="transmembrane region" description="Helical" evidence="6">
    <location>
        <begin position="200"/>
        <end position="220"/>
    </location>
</feature>
<evidence type="ECO:0000313" key="7">
    <source>
        <dbReference type="EMBL" id="CAI9769908.1"/>
    </source>
</evidence>
<dbReference type="GO" id="GO:0016020">
    <property type="term" value="C:membrane"/>
    <property type="evidence" value="ECO:0007669"/>
    <property type="project" value="UniProtKB-SubCell"/>
</dbReference>
<feature type="transmembrane region" description="Helical" evidence="6">
    <location>
        <begin position="318"/>
        <end position="337"/>
    </location>
</feature>
<feature type="transmembrane region" description="Helical" evidence="6">
    <location>
        <begin position="563"/>
        <end position="586"/>
    </location>
</feature>
<proteinExistence type="inferred from homology"/>
<feature type="transmembrane region" description="Helical" evidence="6">
    <location>
        <begin position="236"/>
        <end position="254"/>
    </location>
</feature>
<comment type="subcellular location">
    <subcellularLocation>
        <location evidence="1">Membrane</location>
        <topology evidence="1">Multi-pass membrane protein</topology>
    </subcellularLocation>
</comment>
<feature type="transmembrane region" description="Helical" evidence="6">
    <location>
        <begin position="532"/>
        <end position="551"/>
    </location>
</feature>
<feature type="transmembrane region" description="Helical" evidence="6">
    <location>
        <begin position="349"/>
        <end position="373"/>
    </location>
</feature>
<feature type="transmembrane region" description="Helical" evidence="6">
    <location>
        <begin position="633"/>
        <end position="655"/>
    </location>
</feature>
<dbReference type="InterPro" id="IPR045069">
    <property type="entry name" value="MATE_euk"/>
</dbReference>
<accession>A0AAD1ZIV8</accession>
<dbReference type="AlphaFoldDB" id="A0AAD1ZIV8"/>
<feature type="transmembrane region" description="Helical" evidence="6">
    <location>
        <begin position="424"/>
        <end position="446"/>
    </location>
</feature>
<dbReference type="PANTHER" id="PTHR11206">
    <property type="entry name" value="MULTIDRUG RESISTANCE PROTEIN"/>
    <property type="match status" value="1"/>
</dbReference>
<evidence type="ECO:0000256" key="6">
    <source>
        <dbReference type="RuleBase" id="RU004914"/>
    </source>
</evidence>
<comment type="similarity">
    <text evidence="2 6">Belongs to the multi antimicrobial extrusion (MATE) (TC 2.A.66.1) family.</text>
</comment>
<gene>
    <name evidence="7" type="ORF">FPE_LOCUS16382</name>
</gene>
<organism evidence="7 8">
    <name type="scientific">Fraxinus pennsylvanica</name>
    <dbReference type="NCBI Taxonomy" id="56036"/>
    <lineage>
        <taxon>Eukaryota</taxon>
        <taxon>Viridiplantae</taxon>
        <taxon>Streptophyta</taxon>
        <taxon>Embryophyta</taxon>
        <taxon>Tracheophyta</taxon>
        <taxon>Spermatophyta</taxon>
        <taxon>Magnoliopsida</taxon>
        <taxon>eudicotyledons</taxon>
        <taxon>Gunneridae</taxon>
        <taxon>Pentapetalae</taxon>
        <taxon>asterids</taxon>
        <taxon>lamiids</taxon>
        <taxon>Lamiales</taxon>
        <taxon>Oleaceae</taxon>
        <taxon>Oleeae</taxon>
        <taxon>Fraxinus</taxon>
    </lineage>
</organism>
<dbReference type="GO" id="GO:1990961">
    <property type="term" value="P:xenobiotic detoxification by transmembrane export across the plasma membrane"/>
    <property type="evidence" value="ECO:0007669"/>
    <property type="project" value="InterPro"/>
</dbReference>
<dbReference type="GO" id="GO:0015297">
    <property type="term" value="F:antiporter activity"/>
    <property type="evidence" value="ECO:0007669"/>
    <property type="project" value="InterPro"/>
</dbReference>
<evidence type="ECO:0000313" key="8">
    <source>
        <dbReference type="Proteomes" id="UP000834106"/>
    </source>
</evidence>
<evidence type="ECO:0000256" key="1">
    <source>
        <dbReference type="ARBA" id="ARBA00004141"/>
    </source>
</evidence>
<feature type="transmembrane region" description="Helical" evidence="6">
    <location>
        <begin position="452"/>
        <end position="473"/>
    </location>
</feature>
<feature type="transmembrane region" description="Helical" evidence="6">
    <location>
        <begin position="55"/>
        <end position="78"/>
    </location>
</feature>
<evidence type="ECO:0000256" key="2">
    <source>
        <dbReference type="ARBA" id="ARBA00010199"/>
    </source>
</evidence>
<sequence length="719" mass="78739">MNKTQMKEFKETQQLLPKMEPKPLEVETHEAQFSSKNGKNLAEKTWKESKKLWEIAAPAILTAVAQFSIGFVTIAFVGHLGEVELAAVSIVQNVLEGFVYGVMLGMGSALETLCGQAVGAGQYEMLGIYMQRSCIITLVTTLFLTPLYIFASPILKLLHQSKNISELAGKYAIWVIPQLYAYALNFPVQKFLQSQSKIWVMTIISVVVLAFHVLLNWILVTKLGKGLLGAAIAENISWWLVVLAQIVYVVSGFFPESWTGFSLSAFKSLAGFVKLSLASAIMLCLELWYFTVVILMVGLLKNPEVAVDAVSICMNLEIWTLMITLGFNAAISVRVSNELGANHPKTAKFSVVVAVVTSTLFGIFFTVAILATRSYFPKIFSDKPEVIKETSRLGYFLAATILLNSIQPVLHGVAIGAGWQFSVALINIVCYYVFGLPLGALLGYKFNLGVQGIWSGMLAGCLLQTVVLIMQVLRANWTKEALQAEERVKTYATSPLPQNEDHVTCNDTVSSLSCLSGSVTYCGWYESMNLEIWTLMITLGFNAAISVRVSNELGANHPKTAKFSVVVAVVTSTLFGIFFTVAILATRSYFPKIFSDKPEVIKATSRLGYFLAATILLNSIQPVLHGVAVGAGWQFSVALINIVCYYVFGLPLGALLGYKFNLGVQGIWSGMLAGCLLQTVVLIMQVLRANWTKEALQAEERVKTYATSPLPQNEGSVIE</sequence>
<dbReference type="InterPro" id="IPR002528">
    <property type="entry name" value="MATE_fam"/>
</dbReference>
<keyword evidence="3 6" id="KW-0812">Transmembrane</keyword>
<dbReference type="EMBL" id="OU503045">
    <property type="protein sequence ID" value="CAI9769908.1"/>
    <property type="molecule type" value="Genomic_DNA"/>
</dbReference>
<dbReference type="GO" id="GO:0042910">
    <property type="term" value="F:xenobiotic transmembrane transporter activity"/>
    <property type="evidence" value="ECO:0007669"/>
    <property type="project" value="InterPro"/>
</dbReference>
<evidence type="ECO:0000256" key="3">
    <source>
        <dbReference type="ARBA" id="ARBA00022692"/>
    </source>
</evidence>
<protein>
    <recommendedName>
        <fullName evidence="6">Protein DETOXIFICATION</fullName>
    </recommendedName>
    <alternativeName>
        <fullName evidence="6">Multidrug and toxic compound extrusion protein</fullName>
    </alternativeName>
</protein>
<dbReference type="Pfam" id="PF01554">
    <property type="entry name" value="MatE"/>
    <property type="match status" value="3"/>
</dbReference>
<reference evidence="7" key="1">
    <citation type="submission" date="2023-05" db="EMBL/GenBank/DDBJ databases">
        <authorList>
            <person name="Huff M."/>
        </authorList>
    </citation>
    <scope>NUCLEOTIDE SEQUENCE</scope>
</reference>